<protein>
    <submittedName>
        <fullName evidence="2">Uncharacterized protein</fullName>
    </submittedName>
</protein>
<gene>
    <name evidence="2" type="ORF">H0A61_00052</name>
</gene>
<reference evidence="2" key="1">
    <citation type="submission" date="2020-07" db="EMBL/GenBank/DDBJ databases">
        <title>Koleobacter methoxysyntrophicus gen. nov., sp. nov., a novel anaerobic bacterium isolated from deep subsurface oil field and proposal of Koleobacterales ord. nov. in the phylum Firmicutes.</title>
        <authorList>
            <person name="Sakamoto S."/>
            <person name="Tamaki H."/>
        </authorList>
    </citation>
    <scope>NUCLEOTIDE SEQUENCE</scope>
    <source>
        <strain evidence="2">NRmbB1</strain>
    </source>
</reference>
<dbReference type="EMBL" id="CP059066">
    <property type="protein sequence ID" value="QSQ07736.1"/>
    <property type="molecule type" value="Genomic_DNA"/>
</dbReference>
<feature type="compositionally biased region" description="Basic and acidic residues" evidence="1">
    <location>
        <begin position="1"/>
        <end position="20"/>
    </location>
</feature>
<name>A0A8A0RKG6_9FIRM</name>
<evidence type="ECO:0000313" key="2">
    <source>
        <dbReference type="EMBL" id="QSQ07736.1"/>
    </source>
</evidence>
<evidence type="ECO:0000256" key="1">
    <source>
        <dbReference type="SAM" id="MobiDB-lite"/>
    </source>
</evidence>
<feature type="region of interest" description="Disordered" evidence="1">
    <location>
        <begin position="1"/>
        <end position="34"/>
    </location>
</feature>
<dbReference type="Proteomes" id="UP000662904">
    <property type="component" value="Chromosome"/>
</dbReference>
<sequence>MIGKSIQERKEVQRAGEGEIRSLYPVENHPGADC</sequence>
<organism evidence="2 3">
    <name type="scientific">Koleobacter methoxysyntrophicus</name>
    <dbReference type="NCBI Taxonomy" id="2751313"/>
    <lineage>
        <taxon>Bacteria</taxon>
        <taxon>Bacillati</taxon>
        <taxon>Bacillota</taxon>
        <taxon>Clostridia</taxon>
        <taxon>Koleobacterales</taxon>
        <taxon>Koleobacteraceae</taxon>
        <taxon>Koleobacter</taxon>
    </lineage>
</organism>
<dbReference type="AlphaFoldDB" id="A0A8A0RKG6"/>
<evidence type="ECO:0000313" key="3">
    <source>
        <dbReference type="Proteomes" id="UP000662904"/>
    </source>
</evidence>
<keyword evidence="3" id="KW-1185">Reference proteome</keyword>
<accession>A0A8A0RKG6</accession>
<proteinExistence type="predicted"/>
<dbReference type="KEGG" id="kme:H0A61_00052"/>